<dbReference type="Gene3D" id="3.40.640.10">
    <property type="entry name" value="Type I PLP-dependent aspartate aminotransferase-like (Major domain)"/>
    <property type="match status" value="1"/>
</dbReference>
<protein>
    <submittedName>
        <fullName evidence="5">O-succinylhomoserine (Thiol)-lyase</fullName>
    </submittedName>
</protein>
<dbReference type="EMBL" id="VWOJ01000002">
    <property type="protein sequence ID" value="KAA5803427.1"/>
    <property type="molecule type" value="Genomic_DNA"/>
</dbReference>
<comment type="caution">
    <text evidence="5">The sequence shown here is derived from an EMBL/GenBank/DDBJ whole genome shotgun (WGS) entry which is preliminary data.</text>
</comment>
<keyword evidence="6" id="KW-1185">Reference proteome</keyword>
<dbReference type="FunFam" id="3.40.640.10:FF:000046">
    <property type="entry name" value="Cystathionine gamma-lyase"/>
    <property type="match status" value="1"/>
</dbReference>
<dbReference type="RefSeq" id="WP_150022695.1">
    <property type="nucleotide sequence ID" value="NZ_VWOJ01000002.1"/>
</dbReference>
<feature type="modified residue" description="N6-(pyridoxal phosphate)lysine" evidence="3">
    <location>
        <position position="196"/>
    </location>
</feature>
<dbReference type="GO" id="GO:0009086">
    <property type="term" value="P:methionine biosynthetic process"/>
    <property type="evidence" value="ECO:0007669"/>
    <property type="project" value="UniProtKB-ARBA"/>
</dbReference>
<dbReference type="InterPro" id="IPR000277">
    <property type="entry name" value="Cys/Met-Metab_PyrdxlP-dep_enz"/>
</dbReference>
<dbReference type="InterPro" id="IPR015422">
    <property type="entry name" value="PyrdxlP-dep_Trfase_small"/>
</dbReference>
<comment type="cofactor">
    <cofactor evidence="1 4">
        <name>pyridoxal 5'-phosphate</name>
        <dbReference type="ChEBI" id="CHEBI:597326"/>
    </cofactor>
</comment>
<keyword evidence="5" id="KW-0456">Lyase</keyword>
<evidence type="ECO:0000256" key="4">
    <source>
        <dbReference type="RuleBase" id="RU362118"/>
    </source>
</evidence>
<dbReference type="CDD" id="cd00614">
    <property type="entry name" value="CGS_like"/>
    <property type="match status" value="1"/>
</dbReference>
<reference evidence="5 6" key="1">
    <citation type="submission" date="2019-09" db="EMBL/GenBank/DDBJ databases">
        <authorList>
            <person name="Kevbrin V."/>
            <person name="Grouzdev D.S."/>
        </authorList>
    </citation>
    <scope>NUCLEOTIDE SEQUENCE [LARGE SCALE GENOMIC DNA]</scope>
    <source>
        <strain evidence="5 6">G-192</strain>
    </source>
</reference>
<dbReference type="AlphaFoldDB" id="A0A5M6ZI98"/>
<proteinExistence type="inferred from homology"/>
<dbReference type="GO" id="GO:0005737">
    <property type="term" value="C:cytoplasm"/>
    <property type="evidence" value="ECO:0007669"/>
    <property type="project" value="TreeGrafter"/>
</dbReference>
<dbReference type="GO" id="GO:0019343">
    <property type="term" value="P:cysteine biosynthetic process via cystathionine"/>
    <property type="evidence" value="ECO:0007669"/>
    <property type="project" value="TreeGrafter"/>
</dbReference>
<accession>A0A5M6ZI98</accession>
<name>A0A5M6ZI98_9PROT</name>
<dbReference type="InterPro" id="IPR015424">
    <property type="entry name" value="PyrdxlP-dep_Trfase"/>
</dbReference>
<evidence type="ECO:0000256" key="2">
    <source>
        <dbReference type="ARBA" id="ARBA00022898"/>
    </source>
</evidence>
<dbReference type="PIRSF" id="PIRSF001434">
    <property type="entry name" value="CGS"/>
    <property type="match status" value="1"/>
</dbReference>
<dbReference type="PANTHER" id="PTHR11808:SF75">
    <property type="entry name" value="CYSTATHIONINE GAMMA-SYNTHASE"/>
    <property type="match status" value="1"/>
</dbReference>
<dbReference type="Pfam" id="PF01053">
    <property type="entry name" value="Cys_Met_Meta_PP"/>
    <property type="match status" value="1"/>
</dbReference>
<organism evidence="5 6">
    <name type="scientific">Alkalicaulis satelles</name>
    <dbReference type="NCBI Taxonomy" id="2609175"/>
    <lineage>
        <taxon>Bacteria</taxon>
        <taxon>Pseudomonadati</taxon>
        <taxon>Pseudomonadota</taxon>
        <taxon>Alphaproteobacteria</taxon>
        <taxon>Maricaulales</taxon>
        <taxon>Maricaulaceae</taxon>
        <taxon>Alkalicaulis</taxon>
    </lineage>
</organism>
<dbReference type="InterPro" id="IPR015421">
    <property type="entry name" value="PyrdxlP-dep_Trfase_major"/>
</dbReference>
<dbReference type="GO" id="GO:0003962">
    <property type="term" value="F:cystathionine gamma-synthase activity"/>
    <property type="evidence" value="ECO:0007669"/>
    <property type="project" value="TreeGrafter"/>
</dbReference>
<keyword evidence="2 3" id="KW-0663">Pyridoxal phosphate</keyword>
<gene>
    <name evidence="5" type="ORF">F1654_06360</name>
</gene>
<dbReference type="FunFam" id="3.90.1150.10:FF:000033">
    <property type="entry name" value="Cystathionine gamma-synthase"/>
    <property type="match status" value="1"/>
</dbReference>
<comment type="similarity">
    <text evidence="4">Belongs to the trans-sulfuration enzymes family.</text>
</comment>
<dbReference type="GO" id="GO:0030170">
    <property type="term" value="F:pyridoxal phosphate binding"/>
    <property type="evidence" value="ECO:0007669"/>
    <property type="project" value="InterPro"/>
</dbReference>
<dbReference type="GO" id="GO:0004123">
    <property type="term" value="F:cystathionine gamma-lyase activity"/>
    <property type="evidence" value="ECO:0007669"/>
    <property type="project" value="TreeGrafter"/>
</dbReference>
<evidence type="ECO:0000256" key="3">
    <source>
        <dbReference type="PIRSR" id="PIRSR001434-2"/>
    </source>
</evidence>
<dbReference type="SUPFAM" id="SSF53383">
    <property type="entry name" value="PLP-dependent transferases"/>
    <property type="match status" value="1"/>
</dbReference>
<evidence type="ECO:0000256" key="1">
    <source>
        <dbReference type="ARBA" id="ARBA00001933"/>
    </source>
</evidence>
<dbReference type="Proteomes" id="UP000325122">
    <property type="component" value="Unassembled WGS sequence"/>
</dbReference>
<sequence>MTRFSTRAARAGINADPAHGAVVAPVSLSAAYRRDDPAAPGPFDYARTAHPGRDLLARTLADLDGASGAVVTASGMAAIDLVLNDLPIGARIVCAHDCYGGTRRLFDARARQRGFDLVYADCTDPEALSEALKPGAALAFFETPSNPRLRITDLEAACALARKAGAVSVVDNTVLSPALQRPLELGADIALASLTKLINGHSDMVGGVVCVREAELAERLSWWANAAGTGGAAFDAFLALRGLRTLPVRARVQSEAALELASRLNAHRGVARVDYPGLKGHPGHAIAARQQDGFGPLLSFELSTGVKAAHQLTQRLSLFTLAQSLGGTESLVAIPALMTHAAMSPEARAQAGVGDGLVRLSVGLEHVDDLWDDLAEALEHRA</sequence>
<dbReference type="Gene3D" id="3.90.1150.10">
    <property type="entry name" value="Aspartate Aminotransferase, domain 1"/>
    <property type="match status" value="1"/>
</dbReference>
<evidence type="ECO:0000313" key="5">
    <source>
        <dbReference type="EMBL" id="KAA5803427.1"/>
    </source>
</evidence>
<dbReference type="PANTHER" id="PTHR11808">
    <property type="entry name" value="TRANS-SULFURATION ENZYME FAMILY MEMBER"/>
    <property type="match status" value="1"/>
</dbReference>
<evidence type="ECO:0000313" key="6">
    <source>
        <dbReference type="Proteomes" id="UP000325122"/>
    </source>
</evidence>
<dbReference type="GO" id="GO:0019346">
    <property type="term" value="P:transsulfuration"/>
    <property type="evidence" value="ECO:0007669"/>
    <property type="project" value="InterPro"/>
</dbReference>